<dbReference type="Pfam" id="PF10576">
    <property type="entry name" value="EndIII_4Fe-2S"/>
    <property type="match status" value="1"/>
</dbReference>
<evidence type="ECO:0000256" key="3">
    <source>
        <dbReference type="ARBA" id="ARBA00022485"/>
    </source>
</evidence>
<reference evidence="13" key="1">
    <citation type="submission" date="2017-12" db="EMBL/GenBank/DDBJ databases">
        <title>Phylogenetic diversity of female urinary microbiome.</title>
        <authorList>
            <person name="Thomas-White K."/>
            <person name="Wolfe A.J."/>
        </authorList>
    </citation>
    <scope>NUCLEOTIDE SEQUENCE [LARGE SCALE GENOMIC DNA]</scope>
    <source>
        <strain evidence="13">UMB0426</strain>
    </source>
</reference>
<dbReference type="GO" id="GO:0000701">
    <property type="term" value="F:purine-specific mismatch base pair DNA N-glycosylase activity"/>
    <property type="evidence" value="ECO:0007669"/>
    <property type="project" value="TreeGrafter"/>
</dbReference>
<dbReference type="CDD" id="cd00056">
    <property type="entry name" value="ENDO3c"/>
    <property type="match status" value="1"/>
</dbReference>
<dbReference type="Gene3D" id="1.10.1670.10">
    <property type="entry name" value="Helix-hairpin-Helix base-excision DNA repair enzymes (C-terminal)"/>
    <property type="match status" value="1"/>
</dbReference>
<name>A0A2I1IIL6_9MICO</name>
<keyword evidence="6" id="KW-0378">Hydrolase</keyword>
<dbReference type="InterPro" id="IPR004035">
    <property type="entry name" value="Endouclease-III_FeS-bd_BS"/>
</dbReference>
<evidence type="ECO:0000256" key="11">
    <source>
        <dbReference type="SAM" id="MobiDB-lite"/>
    </source>
</evidence>
<evidence type="ECO:0000256" key="4">
    <source>
        <dbReference type="ARBA" id="ARBA00022723"/>
    </source>
</evidence>
<dbReference type="InterPro" id="IPR011257">
    <property type="entry name" value="DNA_glycosylase"/>
</dbReference>
<dbReference type="PANTHER" id="PTHR42944">
    <property type="entry name" value="ADENINE DNA GLYCOSYLASE"/>
    <property type="match status" value="1"/>
</dbReference>
<dbReference type="AlphaFoldDB" id="A0A2I1IIL6"/>
<keyword evidence="9" id="KW-0234">DNA repair</keyword>
<evidence type="ECO:0000256" key="9">
    <source>
        <dbReference type="ARBA" id="ARBA00023204"/>
    </source>
</evidence>
<keyword evidence="4" id="KW-0479">Metal-binding</keyword>
<dbReference type="GO" id="GO:0034039">
    <property type="term" value="F:8-oxo-7,8-dihydroguanine DNA N-glycosylase activity"/>
    <property type="evidence" value="ECO:0007669"/>
    <property type="project" value="TreeGrafter"/>
</dbReference>
<evidence type="ECO:0000256" key="2">
    <source>
        <dbReference type="ARBA" id="ARBA00008343"/>
    </source>
</evidence>
<accession>A0A2I1IIL6</accession>
<keyword evidence="5" id="KW-0227">DNA damage</keyword>
<dbReference type="GO" id="GO:0035485">
    <property type="term" value="F:adenine/guanine mispair binding"/>
    <property type="evidence" value="ECO:0007669"/>
    <property type="project" value="TreeGrafter"/>
</dbReference>
<proteinExistence type="inferred from homology"/>
<evidence type="ECO:0000256" key="1">
    <source>
        <dbReference type="ARBA" id="ARBA00001966"/>
    </source>
</evidence>
<dbReference type="InterPro" id="IPR004036">
    <property type="entry name" value="Endonuclease-III-like_CS2"/>
</dbReference>
<dbReference type="PROSITE" id="PS01155">
    <property type="entry name" value="ENDONUCLEASE_III_2"/>
    <property type="match status" value="1"/>
</dbReference>
<dbReference type="Pfam" id="PF00730">
    <property type="entry name" value="HhH-GPD"/>
    <property type="match status" value="1"/>
</dbReference>
<dbReference type="Proteomes" id="UP000242755">
    <property type="component" value="Unassembled WGS sequence"/>
</dbReference>
<dbReference type="SUPFAM" id="SSF48150">
    <property type="entry name" value="DNA-glycosylase"/>
    <property type="match status" value="1"/>
</dbReference>
<dbReference type="GO" id="GO:0051539">
    <property type="term" value="F:4 iron, 4 sulfur cluster binding"/>
    <property type="evidence" value="ECO:0007669"/>
    <property type="project" value="UniProtKB-KW"/>
</dbReference>
<comment type="caution">
    <text evidence="13">The sequence shown here is derived from an EMBL/GenBank/DDBJ whole genome shotgun (WGS) entry which is preliminary data.</text>
</comment>
<dbReference type="Gene3D" id="1.10.340.30">
    <property type="entry name" value="Hypothetical protein, domain 2"/>
    <property type="match status" value="1"/>
</dbReference>
<feature type="region of interest" description="Disordered" evidence="11">
    <location>
        <begin position="326"/>
        <end position="347"/>
    </location>
</feature>
<dbReference type="PROSITE" id="PS00764">
    <property type="entry name" value="ENDONUCLEASE_III_1"/>
    <property type="match status" value="1"/>
</dbReference>
<feature type="compositionally biased region" description="Polar residues" evidence="11">
    <location>
        <begin position="337"/>
        <end position="347"/>
    </location>
</feature>
<dbReference type="InterPro" id="IPR023170">
    <property type="entry name" value="HhH_base_excis_C"/>
</dbReference>
<keyword evidence="8" id="KW-0411">Iron-sulfur</keyword>
<dbReference type="GO" id="GO:0006284">
    <property type="term" value="P:base-excision repair"/>
    <property type="evidence" value="ECO:0007669"/>
    <property type="project" value="InterPro"/>
</dbReference>
<dbReference type="SMART" id="SM00478">
    <property type="entry name" value="ENDO3c"/>
    <property type="match status" value="1"/>
</dbReference>
<dbReference type="InterPro" id="IPR003651">
    <property type="entry name" value="Endonuclease3_FeS-loop_motif"/>
</dbReference>
<sequence length="347" mass="37864">MSVRRHTDSVRGTHRRPADLEALHTAVINWFAQHERPLPWRKPGTSAWGVLVSEVMSQQTPMSRVAPRWTEWMRKWPTPADLASASTADVLVAWDTLGYPRRALRLQECAQAIVTDHGGNVPHDEEVLLGLPGIGAYTAAAVAGFAFGARTAILDVNIRRVLARAVDGHEHPGNATKAETAWARELLPESPQRSVRWNAGTMELGALVCTSRNPRCDECPLLAQCAWVEAGKPASPERKPKTQAWHGTDRQLRGAIMGLLRISHGTPVRADLLVADTADFDVDAAALLPEKVLDGIAKVRRLADGERIARLVDDLEADGLLCRQTAEQSGERGSVLTLPQAQSPSDQ</sequence>
<keyword evidence="3" id="KW-0004">4Fe-4S</keyword>
<dbReference type="GO" id="GO:0046872">
    <property type="term" value="F:metal ion binding"/>
    <property type="evidence" value="ECO:0007669"/>
    <property type="project" value="UniProtKB-KW"/>
</dbReference>
<dbReference type="InterPro" id="IPR044298">
    <property type="entry name" value="MIG/MutY"/>
</dbReference>
<feature type="domain" description="HhH-GPD" evidence="12">
    <location>
        <begin position="56"/>
        <end position="207"/>
    </location>
</feature>
<dbReference type="GO" id="GO:0006298">
    <property type="term" value="P:mismatch repair"/>
    <property type="evidence" value="ECO:0007669"/>
    <property type="project" value="TreeGrafter"/>
</dbReference>
<evidence type="ECO:0000256" key="8">
    <source>
        <dbReference type="ARBA" id="ARBA00023014"/>
    </source>
</evidence>
<keyword evidence="7" id="KW-0408">Iron</keyword>
<comment type="cofactor">
    <cofactor evidence="1">
        <name>[4Fe-4S] cluster</name>
        <dbReference type="ChEBI" id="CHEBI:49883"/>
    </cofactor>
</comment>
<protein>
    <submittedName>
        <fullName evidence="13">A/G-specific adenine glycosylase</fullName>
    </submittedName>
</protein>
<gene>
    <name evidence="13" type="ORF">CYJ40_02605</name>
</gene>
<dbReference type="STRING" id="1176165.GCA_001584405_00192"/>
<dbReference type="GO" id="GO:0032357">
    <property type="term" value="F:oxidized purine DNA binding"/>
    <property type="evidence" value="ECO:0007669"/>
    <property type="project" value="TreeGrafter"/>
</dbReference>
<dbReference type="PANTHER" id="PTHR42944:SF1">
    <property type="entry name" value="ADENINE DNA GLYCOSYLASE"/>
    <property type="match status" value="1"/>
</dbReference>
<evidence type="ECO:0000256" key="10">
    <source>
        <dbReference type="ARBA" id="ARBA00023295"/>
    </source>
</evidence>
<dbReference type="InterPro" id="IPR003265">
    <property type="entry name" value="HhH-GPD_domain"/>
</dbReference>
<evidence type="ECO:0000256" key="6">
    <source>
        <dbReference type="ARBA" id="ARBA00022801"/>
    </source>
</evidence>
<evidence type="ECO:0000256" key="7">
    <source>
        <dbReference type="ARBA" id="ARBA00023004"/>
    </source>
</evidence>
<dbReference type="EMBL" id="PKGO01000002">
    <property type="protein sequence ID" value="PKY70965.1"/>
    <property type="molecule type" value="Genomic_DNA"/>
</dbReference>
<evidence type="ECO:0000313" key="13">
    <source>
        <dbReference type="EMBL" id="PKY70965.1"/>
    </source>
</evidence>
<comment type="similarity">
    <text evidence="2">Belongs to the Nth/MutY family.</text>
</comment>
<organism evidence="13">
    <name type="scientific">Brevibacterium ravenspurgense</name>
    <dbReference type="NCBI Taxonomy" id="479117"/>
    <lineage>
        <taxon>Bacteria</taxon>
        <taxon>Bacillati</taxon>
        <taxon>Actinomycetota</taxon>
        <taxon>Actinomycetes</taxon>
        <taxon>Micrococcales</taxon>
        <taxon>Brevibacteriaceae</taxon>
        <taxon>Brevibacterium</taxon>
    </lineage>
</organism>
<keyword evidence="10" id="KW-0326">Glycosidase</keyword>
<evidence type="ECO:0000259" key="12">
    <source>
        <dbReference type="SMART" id="SM00478"/>
    </source>
</evidence>
<evidence type="ECO:0000256" key="5">
    <source>
        <dbReference type="ARBA" id="ARBA00022763"/>
    </source>
</evidence>
<dbReference type="RefSeq" id="WP_101671949.1">
    <property type="nucleotide sequence ID" value="NZ_PKGO01000002.1"/>
</dbReference>
<dbReference type="SMART" id="SM00525">
    <property type="entry name" value="FES"/>
    <property type="match status" value="1"/>
</dbReference>